<evidence type="ECO:0000313" key="8">
    <source>
        <dbReference type="EMBL" id="EMR03700.1"/>
    </source>
</evidence>
<organism evidence="8 9">
    <name type="scientific">Cesiribacter andamanensis AMV16</name>
    <dbReference type="NCBI Taxonomy" id="1279009"/>
    <lineage>
        <taxon>Bacteria</taxon>
        <taxon>Pseudomonadati</taxon>
        <taxon>Bacteroidota</taxon>
        <taxon>Cytophagia</taxon>
        <taxon>Cytophagales</taxon>
        <taxon>Cesiribacteraceae</taxon>
        <taxon>Cesiribacter</taxon>
    </lineage>
</organism>
<evidence type="ECO:0000256" key="2">
    <source>
        <dbReference type="ARBA" id="ARBA00007430"/>
    </source>
</evidence>
<evidence type="ECO:0000256" key="3">
    <source>
        <dbReference type="ARBA" id="ARBA00022475"/>
    </source>
</evidence>
<feature type="transmembrane region" description="Helical" evidence="7">
    <location>
        <begin position="79"/>
        <end position="103"/>
    </location>
</feature>
<keyword evidence="5 7" id="KW-1133">Transmembrane helix</keyword>
<proteinExistence type="inferred from homology"/>
<feature type="transmembrane region" description="Helical" evidence="7">
    <location>
        <begin position="212"/>
        <end position="233"/>
    </location>
</feature>
<evidence type="ECO:0000256" key="1">
    <source>
        <dbReference type="ARBA" id="ARBA00004651"/>
    </source>
</evidence>
<dbReference type="AlphaFoldDB" id="M7NPR1"/>
<feature type="transmembrane region" description="Helical" evidence="7">
    <location>
        <begin position="173"/>
        <end position="191"/>
    </location>
</feature>
<dbReference type="EMBL" id="AODQ01000019">
    <property type="protein sequence ID" value="EMR03700.1"/>
    <property type="molecule type" value="Genomic_DNA"/>
</dbReference>
<comment type="subcellular location">
    <subcellularLocation>
        <location evidence="1">Cell membrane</location>
        <topology evidence="1">Multi-pass membrane protein</topology>
    </subcellularLocation>
</comment>
<accession>M7NPR1</accession>
<feature type="transmembrane region" description="Helical" evidence="7">
    <location>
        <begin position="324"/>
        <end position="347"/>
    </location>
</feature>
<evidence type="ECO:0000256" key="4">
    <source>
        <dbReference type="ARBA" id="ARBA00022692"/>
    </source>
</evidence>
<dbReference type="CDD" id="cd13127">
    <property type="entry name" value="MATE_tuaB_like"/>
    <property type="match status" value="1"/>
</dbReference>
<dbReference type="OrthoDB" id="9770347at2"/>
<dbReference type="Proteomes" id="UP000011910">
    <property type="component" value="Unassembled WGS sequence"/>
</dbReference>
<keyword evidence="4 7" id="KW-0812">Transmembrane</keyword>
<evidence type="ECO:0000256" key="5">
    <source>
        <dbReference type="ARBA" id="ARBA00022989"/>
    </source>
</evidence>
<feature type="transmembrane region" description="Helical" evidence="7">
    <location>
        <begin position="283"/>
        <end position="304"/>
    </location>
</feature>
<feature type="transmembrane region" description="Helical" evidence="7">
    <location>
        <begin position="411"/>
        <end position="432"/>
    </location>
</feature>
<evidence type="ECO:0000256" key="7">
    <source>
        <dbReference type="SAM" id="Phobius"/>
    </source>
</evidence>
<comment type="caution">
    <text evidence="8">The sequence shown here is derived from an EMBL/GenBank/DDBJ whole genome shotgun (WGS) entry which is preliminary data.</text>
</comment>
<dbReference type="PANTHER" id="PTHR30250:SF10">
    <property type="entry name" value="LIPOPOLYSACCHARIDE BIOSYNTHESIS PROTEIN WZXC"/>
    <property type="match status" value="1"/>
</dbReference>
<gene>
    <name evidence="8" type="primary">wzxC</name>
    <name evidence="8" type="ORF">ADICEAN_01134</name>
</gene>
<feature type="transmembrane region" description="Helical" evidence="7">
    <location>
        <begin position="253"/>
        <end position="271"/>
    </location>
</feature>
<name>M7NPR1_9BACT</name>
<dbReference type="STRING" id="1279009.ADICEAN_01134"/>
<evidence type="ECO:0000313" key="9">
    <source>
        <dbReference type="Proteomes" id="UP000011910"/>
    </source>
</evidence>
<feature type="transmembrane region" description="Helical" evidence="7">
    <location>
        <begin position="144"/>
        <end position="167"/>
    </location>
</feature>
<dbReference type="eggNOG" id="COG2244">
    <property type="taxonomic scope" value="Bacteria"/>
</dbReference>
<dbReference type="GO" id="GO:0005886">
    <property type="term" value="C:plasma membrane"/>
    <property type="evidence" value="ECO:0007669"/>
    <property type="project" value="UniProtKB-SubCell"/>
</dbReference>
<dbReference type="Pfam" id="PF13440">
    <property type="entry name" value="Polysacc_synt_3"/>
    <property type="match status" value="1"/>
</dbReference>
<dbReference type="InterPro" id="IPR050833">
    <property type="entry name" value="Poly_Biosynth_Transport"/>
</dbReference>
<evidence type="ECO:0000256" key="6">
    <source>
        <dbReference type="ARBA" id="ARBA00023136"/>
    </source>
</evidence>
<reference evidence="8 9" key="1">
    <citation type="journal article" date="2013" name="Genome Announc.">
        <title>Draft Genome Sequence of Cesiribacter andamanensis Strain AMV16T, Isolated from a Soil Sample from a Mud Volcano in the Andaman Islands, India.</title>
        <authorList>
            <person name="Shivaji S."/>
            <person name="Ara S."/>
            <person name="Begum Z."/>
            <person name="Srinivas T.N."/>
            <person name="Singh A."/>
            <person name="Kumar Pinnaka A."/>
        </authorList>
    </citation>
    <scope>NUCLEOTIDE SEQUENCE [LARGE SCALE GENOMIC DNA]</scope>
    <source>
        <strain evidence="8 9">AMV16</strain>
    </source>
</reference>
<protein>
    <submittedName>
        <fullName evidence="8">Lipopolysaccharide biosynthesis protein wzxC</fullName>
    </submittedName>
</protein>
<keyword evidence="6 7" id="KW-0472">Membrane</keyword>
<feature type="transmembrane region" description="Helical" evidence="7">
    <location>
        <begin position="438"/>
        <end position="461"/>
    </location>
</feature>
<sequence length="486" mass="53367">MSLRTEGRSSVFWASIDKFGAQFFQFAFSVVLARILTPEEFGLVGILMAVIAILRPFMEGGLDAALIQRKRVSVRDLSSVFWANLLFSLLLTGLLWLLAPWLSSWYGDARLTDPLRVLSLMLVGEALALIQYVCLYRQLAFKKLALVTGSSVLISGALGVYLALLGFSYWSLVGRQLAYSAVSTGLLWVLIRADIRLQLSPARVLHHLKFGYTLMLSGLLNKGVVQLYPLLIGKLYSPAQLAYYSRAHATKDIPIVSIGAIFSRVFFPIFSKMQDDAGRLQGALLEVGHILHFSVVWILLLLALAAEEIVLLLFTEKWIAVAPYLQLVVLVGLFLPGYSLNGYVLVARGQPQRMLQQELINKGLAVSLLAATVWLGIGAIILGHALVSLFSFVLSAWYVQQSLGLSLGRQLGLFLRYSLSGGACWGLLAYLLPPVEGLWAAFGAKLVLGSGLYLFIVTFIARAPALPLLWTHLAQFLTKQPAGSRP</sequence>
<comment type="similarity">
    <text evidence="2">Belongs to the polysaccharide synthase family.</text>
</comment>
<feature type="transmembrane region" description="Helical" evidence="7">
    <location>
        <begin position="115"/>
        <end position="135"/>
    </location>
</feature>
<keyword evidence="3" id="KW-1003">Cell membrane</keyword>
<keyword evidence="9" id="KW-1185">Reference proteome</keyword>
<dbReference type="RefSeq" id="WP_009194534.1">
    <property type="nucleotide sequence ID" value="NZ_AODQ01000019.1"/>
</dbReference>
<dbReference type="PANTHER" id="PTHR30250">
    <property type="entry name" value="PST FAMILY PREDICTED COLANIC ACID TRANSPORTER"/>
    <property type="match status" value="1"/>
</dbReference>